<evidence type="ECO:0000256" key="1">
    <source>
        <dbReference type="SAM" id="Coils"/>
    </source>
</evidence>
<dbReference type="AlphaFoldDB" id="A0A6C0AQF8"/>
<dbReference type="EMBL" id="MN740758">
    <property type="protein sequence ID" value="QHS81555.1"/>
    <property type="molecule type" value="Genomic_DNA"/>
</dbReference>
<feature type="compositionally biased region" description="Low complexity" evidence="2">
    <location>
        <begin position="135"/>
        <end position="154"/>
    </location>
</feature>
<accession>A0A6C0AQF8</accession>
<evidence type="ECO:0000256" key="2">
    <source>
        <dbReference type="SAM" id="MobiDB-lite"/>
    </source>
</evidence>
<feature type="compositionally biased region" description="Acidic residues" evidence="2">
    <location>
        <begin position="155"/>
        <end position="171"/>
    </location>
</feature>
<name>A0A6C0AQF8_9ZZZZ</name>
<keyword evidence="1" id="KW-0175">Coiled coil</keyword>
<sequence length="218" mass="24919">MESSLRHAFLDTVNRIVRRCMSDVESEARKYATVVNALAKQQQQQQQQQQPDDLTALRRRLSQVESAINEVTEDMDEMNERVNRVALAAEVPETVPEWESPSDFLSNTMEVVIDDKTTVIEGLQDLLEATTAEVATSSASSSDVATAVAKQQQQPEEEEEEQEEDEEEEDAVELKEFQHNGKTYFKDLEENVFQEADDEVPVGRWIEKKQTIKFYTKS</sequence>
<protein>
    <submittedName>
        <fullName evidence="3">Uncharacterized protein</fullName>
    </submittedName>
</protein>
<feature type="region of interest" description="Disordered" evidence="2">
    <location>
        <begin position="135"/>
        <end position="173"/>
    </location>
</feature>
<evidence type="ECO:0000313" key="3">
    <source>
        <dbReference type="EMBL" id="QHS81555.1"/>
    </source>
</evidence>
<proteinExistence type="predicted"/>
<organism evidence="3">
    <name type="scientific">viral metagenome</name>
    <dbReference type="NCBI Taxonomy" id="1070528"/>
    <lineage>
        <taxon>unclassified sequences</taxon>
        <taxon>metagenomes</taxon>
        <taxon>organismal metagenomes</taxon>
    </lineage>
</organism>
<feature type="coiled-coil region" evidence="1">
    <location>
        <begin position="54"/>
        <end position="88"/>
    </location>
</feature>
<reference evidence="3" key="1">
    <citation type="journal article" date="2020" name="Nature">
        <title>Giant virus diversity and host interactions through global metagenomics.</title>
        <authorList>
            <person name="Schulz F."/>
            <person name="Roux S."/>
            <person name="Paez-Espino D."/>
            <person name="Jungbluth S."/>
            <person name="Walsh D.A."/>
            <person name="Denef V.J."/>
            <person name="McMahon K.D."/>
            <person name="Konstantinidis K.T."/>
            <person name="Eloe-Fadrosh E.A."/>
            <person name="Kyrpides N.C."/>
            <person name="Woyke T."/>
        </authorList>
    </citation>
    <scope>NUCLEOTIDE SEQUENCE</scope>
    <source>
        <strain evidence="3">GVMAG-S-1101164-72</strain>
    </source>
</reference>